<feature type="transmembrane region" description="Helical" evidence="8">
    <location>
        <begin position="364"/>
        <end position="386"/>
    </location>
</feature>
<evidence type="ECO:0000259" key="9">
    <source>
        <dbReference type="Pfam" id="PF02687"/>
    </source>
</evidence>
<name>A0A6J4HAA2_9BACT</name>
<feature type="transmembrane region" description="Helical" evidence="8">
    <location>
        <begin position="771"/>
        <end position="791"/>
    </location>
</feature>
<dbReference type="InterPro" id="IPR017800">
    <property type="entry name" value="ADOP"/>
</dbReference>
<feature type="transmembrane region" description="Helical" evidence="8">
    <location>
        <begin position="679"/>
        <end position="707"/>
    </location>
</feature>
<dbReference type="PANTHER" id="PTHR30572:SF4">
    <property type="entry name" value="ABC TRANSPORTER PERMEASE YTRF"/>
    <property type="match status" value="1"/>
</dbReference>
<dbReference type="Pfam" id="PF02687">
    <property type="entry name" value="FtsX"/>
    <property type="match status" value="2"/>
</dbReference>
<feature type="transmembrane region" description="Helical" evidence="8">
    <location>
        <begin position="20"/>
        <end position="39"/>
    </location>
</feature>
<evidence type="ECO:0000256" key="7">
    <source>
        <dbReference type="SAM" id="MobiDB-lite"/>
    </source>
</evidence>
<dbReference type="EMBL" id="CADCTA010000019">
    <property type="protein sequence ID" value="CAA9216611.1"/>
    <property type="molecule type" value="Genomic_DNA"/>
</dbReference>
<dbReference type="InterPro" id="IPR025857">
    <property type="entry name" value="MacB_PCD"/>
</dbReference>
<evidence type="ECO:0000256" key="2">
    <source>
        <dbReference type="ARBA" id="ARBA00022475"/>
    </source>
</evidence>
<evidence type="ECO:0008006" key="12">
    <source>
        <dbReference type="Google" id="ProtNLM"/>
    </source>
</evidence>
<feature type="transmembrane region" description="Helical" evidence="8">
    <location>
        <begin position="727"/>
        <end position="751"/>
    </location>
</feature>
<accession>A0A6J4HAA2</accession>
<protein>
    <recommendedName>
        <fullName evidence="12">ABC transporter permease</fullName>
    </recommendedName>
</protein>
<evidence type="ECO:0000256" key="1">
    <source>
        <dbReference type="ARBA" id="ARBA00004651"/>
    </source>
</evidence>
<sequence length="806" mass="85859">MTDLKFAIRQLLKTPGFTALTVLTLALGIGMNTAIFSLVNDLFLRGLSFAKPDQVIVLQAEAKERNLEDLPMSVPRFWHFRDGQTVFSQFAADTGTGFTMTGNGDPVQLGGANVTANYFDLLGVKPLRGRLFLQEEEMNADAAVVSQNFWRNRLGSDPNVIGRSVTLNGVATTIVGVIPNMPILWWGQNAEVWTVKPFNLPGLARDRLMRGVSFLRVIGRMKPGTTVEQVRAAMPSLQQGYKEKWPENADNSWSPVVETLAENATGPMRAPFAILLAAVGAVLLIACSNVANLLLVRFTGRRREIALRMALGASRPGVVRLFVLESTLISVIAGAVGLVLALWIVSVIPKVAGDNLPFVGGLSLNAPVLIFTLALSLLTGVIMGVYPAWQSSRADLVDGLKDGGRAVSGSRGQQRFRRGLVATQVGLSVVLLAGASLLITSFIRLSKQAGGFRYDNMWVGGVGMPPAAYPDDGARARFAERLVAELQTAPGVEAVSVSDGVPLGGANSRSPYARTEGNPPPVNQRPLGKNNSISPGFFKTFGVPLLAGRDFDERDTATRQPVVIISNSAAKKLFAGEDPIGKQMYFGTDNGVGLVTEVIGVVGDVRSVQLAQALDVEFYRPFAQRTSPFLQLTVRTPMKAESAGAMVRGALNRIDPGLPIIQPTTMDQTVSASLGQQRLMMTLIGGFATVALVLAAVGIYGAVAYTVEQRTGEIGVRMALGAQTMDVLRLVVTQGMWPVVIGLGVGIAGALALGRLLTAQLYEVSPNNPALLAATAVMLGLVALLACVMPARRATLVNPIQALRTE</sequence>
<feature type="domain" description="MacB-like periplasmic core" evidence="10">
    <location>
        <begin position="18"/>
        <end position="235"/>
    </location>
</feature>
<keyword evidence="3 8" id="KW-0812">Transmembrane</keyword>
<feature type="domain" description="MacB-like periplasmic core" evidence="10">
    <location>
        <begin position="451"/>
        <end position="627"/>
    </location>
</feature>
<proteinExistence type="inferred from homology"/>
<keyword evidence="4 8" id="KW-1133">Transmembrane helix</keyword>
<evidence type="ECO:0000256" key="3">
    <source>
        <dbReference type="ARBA" id="ARBA00022692"/>
    </source>
</evidence>
<feature type="transmembrane region" description="Helical" evidence="8">
    <location>
        <begin position="420"/>
        <end position="443"/>
    </location>
</feature>
<dbReference type="GO" id="GO:0005886">
    <property type="term" value="C:plasma membrane"/>
    <property type="evidence" value="ECO:0007669"/>
    <property type="project" value="UniProtKB-SubCell"/>
</dbReference>
<keyword evidence="2" id="KW-1003">Cell membrane</keyword>
<comment type="subcellular location">
    <subcellularLocation>
        <location evidence="1">Cell membrane</location>
        <topology evidence="1">Multi-pass membrane protein</topology>
    </subcellularLocation>
</comment>
<evidence type="ECO:0000259" key="10">
    <source>
        <dbReference type="Pfam" id="PF12704"/>
    </source>
</evidence>
<reference evidence="11" key="1">
    <citation type="submission" date="2020-02" db="EMBL/GenBank/DDBJ databases">
        <authorList>
            <person name="Meier V. D."/>
        </authorList>
    </citation>
    <scope>NUCLEOTIDE SEQUENCE</scope>
    <source>
        <strain evidence="11">AVDCRST_MAG42</strain>
    </source>
</reference>
<dbReference type="PANTHER" id="PTHR30572">
    <property type="entry name" value="MEMBRANE COMPONENT OF TRANSPORTER-RELATED"/>
    <property type="match status" value="1"/>
</dbReference>
<evidence type="ECO:0000313" key="11">
    <source>
        <dbReference type="EMBL" id="CAA9216611.1"/>
    </source>
</evidence>
<organism evidence="11">
    <name type="scientific">uncultured Chthoniobacterales bacterium</name>
    <dbReference type="NCBI Taxonomy" id="1836801"/>
    <lineage>
        <taxon>Bacteria</taxon>
        <taxon>Pseudomonadati</taxon>
        <taxon>Verrucomicrobiota</taxon>
        <taxon>Spartobacteria</taxon>
        <taxon>Chthoniobacterales</taxon>
        <taxon>environmental samples</taxon>
    </lineage>
</organism>
<dbReference type="InterPro" id="IPR003838">
    <property type="entry name" value="ABC3_permease_C"/>
</dbReference>
<dbReference type="Pfam" id="PF12704">
    <property type="entry name" value="MacB_PCD"/>
    <property type="match status" value="2"/>
</dbReference>
<comment type="similarity">
    <text evidence="6">Belongs to the ABC-4 integral membrane protein family.</text>
</comment>
<dbReference type="GO" id="GO:0022857">
    <property type="term" value="F:transmembrane transporter activity"/>
    <property type="evidence" value="ECO:0007669"/>
    <property type="project" value="TreeGrafter"/>
</dbReference>
<keyword evidence="5 8" id="KW-0472">Membrane</keyword>
<dbReference type="NCBIfam" id="TIGR03434">
    <property type="entry name" value="ADOP"/>
    <property type="match status" value="1"/>
</dbReference>
<evidence type="ECO:0000256" key="5">
    <source>
        <dbReference type="ARBA" id="ARBA00023136"/>
    </source>
</evidence>
<feature type="domain" description="ABC3 transporter permease C-terminal" evidence="9">
    <location>
        <begin position="278"/>
        <end position="394"/>
    </location>
</feature>
<feature type="transmembrane region" description="Helical" evidence="8">
    <location>
        <begin position="272"/>
        <end position="296"/>
    </location>
</feature>
<feature type="transmembrane region" description="Helical" evidence="8">
    <location>
        <begin position="317"/>
        <end position="344"/>
    </location>
</feature>
<evidence type="ECO:0000256" key="8">
    <source>
        <dbReference type="SAM" id="Phobius"/>
    </source>
</evidence>
<dbReference type="InterPro" id="IPR050250">
    <property type="entry name" value="Macrolide_Exporter_MacB"/>
</dbReference>
<evidence type="ECO:0000256" key="4">
    <source>
        <dbReference type="ARBA" id="ARBA00022989"/>
    </source>
</evidence>
<gene>
    <name evidence="11" type="ORF">AVDCRST_MAG42-252</name>
</gene>
<feature type="region of interest" description="Disordered" evidence="7">
    <location>
        <begin position="500"/>
        <end position="529"/>
    </location>
</feature>
<feature type="domain" description="ABC3 transporter permease C-terminal" evidence="9">
    <location>
        <begin position="687"/>
        <end position="795"/>
    </location>
</feature>
<dbReference type="AlphaFoldDB" id="A0A6J4HAA2"/>
<evidence type="ECO:0000256" key="6">
    <source>
        <dbReference type="ARBA" id="ARBA00038076"/>
    </source>
</evidence>